<sequence>MINEKFKKIEPKGLKNNIFKLWDDEWFLITAGNRNKFNCMTASWGGFGILWNLPVSFIFIRPTRYTFTFLEKTKHFTLTTFYKKDRRILSYCGKVSGKEHDKIIETGLKPLFLSDDVILYEQIKMGIVCEKLYFEDLKEKNFLDKILLKNYPKKDYHRLYVGKIKEIYIRKK</sequence>
<proteinExistence type="predicted"/>
<dbReference type="SUPFAM" id="SSF50475">
    <property type="entry name" value="FMN-binding split barrel"/>
    <property type="match status" value="1"/>
</dbReference>
<protein>
    <submittedName>
        <fullName evidence="1">Flavin reductase family protein</fullName>
    </submittedName>
</protein>
<accession>A0A7C3J5J3</accession>
<evidence type="ECO:0000313" key="1">
    <source>
        <dbReference type="EMBL" id="HFK23272.1"/>
    </source>
</evidence>
<organism evidence="1">
    <name type="scientific">candidate division WOR-3 bacterium</name>
    <dbReference type="NCBI Taxonomy" id="2052148"/>
    <lineage>
        <taxon>Bacteria</taxon>
        <taxon>Bacteria division WOR-3</taxon>
    </lineage>
</organism>
<comment type="caution">
    <text evidence="1">The sequence shown here is derived from an EMBL/GenBank/DDBJ whole genome shotgun (WGS) entry which is preliminary data.</text>
</comment>
<name>A0A7C3J5J3_UNCW3</name>
<dbReference type="PANTHER" id="PTHR43567">
    <property type="entry name" value="FLAVOREDOXIN-RELATED-RELATED"/>
    <property type="match status" value="1"/>
</dbReference>
<dbReference type="AlphaFoldDB" id="A0A7C3J5J3"/>
<reference evidence="1" key="1">
    <citation type="journal article" date="2020" name="mSystems">
        <title>Genome- and Community-Level Interaction Insights into Carbon Utilization and Element Cycling Functions of Hydrothermarchaeota in Hydrothermal Sediment.</title>
        <authorList>
            <person name="Zhou Z."/>
            <person name="Liu Y."/>
            <person name="Xu W."/>
            <person name="Pan J."/>
            <person name="Luo Z.H."/>
            <person name="Li M."/>
        </authorList>
    </citation>
    <scope>NUCLEOTIDE SEQUENCE [LARGE SCALE GENOMIC DNA]</scope>
    <source>
        <strain evidence="1">SpSt-464</strain>
    </source>
</reference>
<dbReference type="EMBL" id="DSTT01000001">
    <property type="protein sequence ID" value="HFK23272.1"/>
    <property type="molecule type" value="Genomic_DNA"/>
</dbReference>
<gene>
    <name evidence="1" type="ORF">ENS15_01255</name>
</gene>
<dbReference type="PANTHER" id="PTHR43567:SF5">
    <property type="entry name" value="HYPOTHETICAL CYTOSOLIC PROTEIN"/>
    <property type="match status" value="1"/>
</dbReference>
<dbReference type="InterPro" id="IPR012349">
    <property type="entry name" value="Split_barrel_FMN-bd"/>
</dbReference>
<dbReference type="InterPro" id="IPR052174">
    <property type="entry name" value="Flavoredoxin"/>
</dbReference>
<dbReference type="Gene3D" id="2.30.110.10">
    <property type="entry name" value="Electron Transport, Fmn-binding Protein, Chain A"/>
    <property type="match status" value="1"/>
</dbReference>